<keyword evidence="2" id="KW-0501">Molybdenum cofactor biosynthesis</keyword>
<dbReference type="SMART" id="SM00852">
    <property type="entry name" value="MoCF_biosynth"/>
    <property type="match status" value="1"/>
</dbReference>
<evidence type="ECO:0000313" key="5">
    <source>
        <dbReference type="Proteomes" id="UP000554766"/>
    </source>
</evidence>
<comment type="similarity">
    <text evidence="1">Belongs to the MoaB/Mog family.</text>
</comment>
<proteinExistence type="inferred from homology"/>
<dbReference type="GeneID" id="5056193"/>
<dbReference type="GO" id="GO:0006777">
    <property type="term" value="P:Mo-molybdopterin cofactor biosynthetic process"/>
    <property type="evidence" value="ECO:0007669"/>
    <property type="project" value="UniProtKB-KW"/>
</dbReference>
<evidence type="ECO:0000256" key="1">
    <source>
        <dbReference type="ARBA" id="ARBA00006112"/>
    </source>
</evidence>
<dbReference type="PIRSF" id="PIRSF006443">
    <property type="entry name" value="MoaB"/>
    <property type="match status" value="1"/>
</dbReference>
<evidence type="ECO:0000313" key="4">
    <source>
        <dbReference type="EMBL" id="NYR15753.1"/>
    </source>
</evidence>
<dbReference type="OMA" id="TGWDGIL"/>
<dbReference type="AlphaFoldDB" id="A0A7L4PAP4"/>
<dbReference type="InterPro" id="IPR012245">
    <property type="entry name" value="MoaB"/>
</dbReference>
<dbReference type="Proteomes" id="UP000554766">
    <property type="component" value="Unassembled WGS sequence"/>
</dbReference>
<evidence type="ECO:0000259" key="3">
    <source>
        <dbReference type="SMART" id="SM00852"/>
    </source>
</evidence>
<evidence type="ECO:0000256" key="2">
    <source>
        <dbReference type="ARBA" id="ARBA00023150"/>
    </source>
</evidence>
<gene>
    <name evidence="4" type="ORF">HC235_07360</name>
</gene>
<dbReference type="EMBL" id="JAAVJF010000003">
    <property type="protein sequence ID" value="NYR15753.1"/>
    <property type="molecule type" value="Genomic_DNA"/>
</dbReference>
<accession>A0A7L4PAP4</accession>
<dbReference type="PANTHER" id="PTHR43232:SF2">
    <property type="entry name" value="MOLYBDENUM COFACTOR BIOSYNTHESIS PROTEIN B"/>
    <property type="match status" value="1"/>
</dbReference>
<protein>
    <submittedName>
        <fullName evidence="4">MogA/MoaB family molybdenum cofactor biosynthesis protein</fullName>
    </submittedName>
</protein>
<dbReference type="Pfam" id="PF00994">
    <property type="entry name" value="MoCF_biosynth"/>
    <property type="match status" value="1"/>
</dbReference>
<dbReference type="InterPro" id="IPR036425">
    <property type="entry name" value="MoaB/Mog-like_dom_sf"/>
</dbReference>
<dbReference type="PROSITE" id="PS01078">
    <property type="entry name" value="MOCF_BIOSYNTHESIS_1"/>
    <property type="match status" value="1"/>
</dbReference>
<dbReference type="SUPFAM" id="SSF53218">
    <property type="entry name" value="Molybdenum cofactor biosynthesis proteins"/>
    <property type="match status" value="1"/>
</dbReference>
<dbReference type="InterPro" id="IPR008284">
    <property type="entry name" value="MoCF_biosynth_CS"/>
</dbReference>
<keyword evidence="5" id="KW-1185">Reference proteome</keyword>
<dbReference type="FunFam" id="3.40.980.10:FF:000006">
    <property type="entry name" value="Molybdenum cofactor biosynthesis protein B"/>
    <property type="match status" value="1"/>
</dbReference>
<sequence length="171" mass="18817">MAHEHRKHGPKTARFYIVTVSTSRYREKAEGKSPADESGDVAVSMAAEAGHIVVGRDLLPDDVYMIRRKVLELASRDDVDVVVFTGGTGITKTDVTIEAVRPLFDKEIEGFGDVFRHYSIQEVGTAAFLTRATAGVINGKAFFLLPGSPNSVRTGMRIILQEISHVLYLIR</sequence>
<reference evidence="4 5" key="1">
    <citation type="journal article" date="2020" name="Nat. Commun.">
        <title>The structures of two archaeal type IV pili illuminate evolutionary relationships.</title>
        <authorList>
            <person name="Wang F."/>
            <person name="Baquero D.P."/>
            <person name="Su Z."/>
            <person name="Beltran L.C."/>
            <person name="Prangishvili D."/>
            <person name="Krupovic M."/>
            <person name="Egelman E.H."/>
        </authorList>
    </citation>
    <scope>NUCLEOTIDE SEQUENCE [LARGE SCALE GENOMIC DNA]</scope>
    <source>
        <strain evidence="4 5">2GA</strain>
    </source>
</reference>
<name>A0A7L4PAP4_9CREN</name>
<feature type="domain" description="MoaB/Mog" evidence="3">
    <location>
        <begin position="16"/>
        <end position="166"/>
    </location>
</feature>
<dbReference type="NCBIfam" id="TIGR00177">
    <property type="entry name" value="molyb_syn"/>
    <property type="match status" value="1"/>
</dbReference>
<dbReference type="CDD" id="cd00886">
    <property type="entry name" value="MogA_MoaB"/>
    <property type="match status" value="1"/>
</dbReference>
<dbReference type="PANTHER" id="PTHR43232">
    <property type="entry name" value="MOLYBDENUM COFACTOR BIOSYNTHESIS PROTEIN B"/>
    <property type="match status" value="1"/>
</dbReference>
<dbReference type="InterPro" id="IPR001453">
    <property type="entry name" value="MoaB/Mog_dom"/>
</dbReference>
<dbReference type="Gene3D" id="3.40.980.10">
    <property type="entry name" value="MoaB/Mog-like domain"/>
    <property type="match status" value="1"/>
</dbReference>
<dbReference type="RefSeq" id="WP_011899675.1">
    <property type="nucleotide sequence ID" value="NZ_JAAVJF010000003.1"/>
</dbReference>
<dbReference type="GO" id="GO:0005829">
    <property type="term" value="C:cytosol"/>
    <property type="evidence" value="ECO:0007669"/>
    <property type="project" value="TreeGrafter"/>
</dbReference>
<organism evidence="4 5">
    <name type="scientific">Pyrobaculum arsenaticum</name>
    <dbReference type="NCBI Taxonomy" id="121277"/>
    <lineage>
        <taxon>Archaea</taxon>
        <taxon>Thermoproteota</taxon>
        <taxon>Thermoprotei</taxon>
        <taxon>Thermoproteales</taxon>
        <taxon>Thermoproteaceae</taxon>
        <taxon>Pyrobaculum</taxon>
    </lineage>
</organism>
<comment type="caution">
    <text evidence="4">The sequence shown here is derived from an EMBL/GenBank/DDBJ whole genome shotgun (WGS) entry which is preliminary data.</text>
</comment>